<dbReference type="SMART" id="SM00060">
    <property type="entry name" value="FN3"/>
    <property type="match status" value="3"/>
</dbReference>
<evidence type="ECO:0000256" key="2">
    <source>
        <dbReference type="ARBA" id="ARBA00022692"/>
    </source>
</evidence>
<dbReference type="CDD" id="cd00063">
    <property type="entry name" value="FN3"/>
    <property type="match status" value="4"/>
</dbReference>
<accession>A0ABM1TR25</accession>
<evidence type="ECO:0000256" key="11">
    <source>
        <dbReference type="SAM" id="Phobius"/>
    </source>
</evidence>
<dbReference type="PROSITE" id="PS50853">
    <property type="entry name" value="FN3"/>
    <property type="match status" value="4"/>
</dbReference>
<feature type="compositionally biased region" description="Polar residues" evidence="10">
    <location>
        <begin position="441"/>
        <end position="456"/>
    </location>
</feature>
<reference evidence="14" key="1">
    <citation type="submission" date="2025-08" db="UniProtKB">
        <authorList>
            <consortium name="RefSeq"/>
        </authorList>
    </citation>
    <scope>IDENTIFICATION</scope>
    <source>
        <tissue evidence="14">Muscle</tissue>
    </source>
</reference>
<dbReference type="SUPFAM" id="SSF49265">
    <property type="entry name" value="Fibronectin type III"/>
    <property type="match status" value="2"/>
</dbReference>
<evidence type="ECO:0000313" key="13">
    <source>
        <dbReference type="Proteomes" id="UP000694941"/>
    </source>
</evidence>
<evidence type="ECO:0000256" key="4">
    <source>
        <dbReference type="ARBA" id="ARBA00022737"/>
    </source>
</evidence>
<protein>
    <submittedName>
        <fullName evidence="14">Down syndrome cell adhesion molecule homolog</fullName>
    </submittedName>
</protein>
<keyword evidence="6 11" id="KW-1133">Transmembrane helix</keyword>
<dbReference type="RefSeq" id="XP_022258331.1">
    <property type="nucleotide sequence ID" value="XM_022402623.1"/>
</dbReference>
<dbReference type="PANTHER" id="PTHR13817:SF102">
    <property type="entry name" value="DOWN SYNDROME CELL ADHESION MOLECULE-LIKE PROTEIN DSCAM2"/>
    <property type="match status" value="1"/>
</dbReference>
<keyword evidence="9" id="KW-0393">Immunoglobulin domain</keyword>
<dbReference type="Pfam" id="PF25059">
    <property type="entry name" value="FN3_DSCAM-DSCAML_C"/>
    <property type="match status" value="1"/>
</dbReference>
<feature type="compositionally biased region" description="Polar residues" evidence="10">
    <location>
        <begin position="407"/>
        <end position="416"/>
    </location>
</feature>
<keyword evidence="7 11" id="KW-0472">Membrane</keyword>
<gene>
    <name evidence="14" type="primary">LOC111089690</name>
</gene>
<comment type="subcellular location">
    <subcellularLocation>
        <location evidence="1">Membrane</location>
        <topology evidence="1">Single-pass membrane protein</topology>
    </subcellularLocation>
</comment>
<evidence type="ECO:0000256" key="7">
    <source>
        <dbReference type="ARBA" id="ARBA00023136"/>
    </source>
</evidence>
<dbReference type="InterPro" id="IPR050964">
    <property type="entry name" value="Striated_Muscle_Regulatory"/>
</dbReference>
<dbReference type="Gene3D" id="2.60.40.10">
    <property type="entry name" value="Immunoglobulins"/>
    <property type="match status" value="4"/>
</dbReference>
<proteinExistence type="predicted"/>
<evidence type="ECO:0000256" key="9">
    <source>
        <dbReference type="ARBA" id="ARBA00023319"/>
    </source>
</evidence>
<evidence type="ECO:0000256" key="3">
    <source>
        <dbReference type="ARBA" id="ARBA00022729"/>
    </source>
</evidence>
<dbReference type="InterPro" id="IPR013783">
    <property type="entry name" value="Ig-like_fold"/>
</dbReference>
<dbReference type="InterPro" id="IPR036116">
    <property type="entry name" value="FN3_sf"/>
</dbReference>
<feature type="domain" description="Fibronectin type-III" evidence="12">
    <location>
        <begin position="163"/>
        <end position="256"/>
    </location>
</feature>
<evidence type="ECO:0000256" key="10">
    <source>
        <dbReference type="SAM" id="MobiDB-lite"/>
    </source>
</evidence>
<name>A0ABM1TR25_LIMPO</name>
<feature type="compositionally biased region" description="Basic residues" evidence="10">
    <location>
        <begin position="459"/>
        <end position="469"/>
    </location>
</feature>
<dbReference type="InterPro" id="IPR056754">
    <property type="entry name" value="DSCAM/DSCAML_C"/>
</dbReference>
<evidence type="ECO:0000256" key="5">
    <source>
        <dbReference type="ARBA" id="ARBA00022889"/>
    </source>
</evidence>
<feature type="compositionally biased region" description="Basic and acidic residues" evidence="10">
    <location>
        <begin position="489"/>
        <end position="504"/>
    </location>
</feature>
<dbReference type="PANTHER" id="PTHR13817">
    <property type="entry name" value="TITIN"/>
    <property type="match status" value="1"/>
</dbReference>
<feature type="transmembrane region" description="Helical" evidence="11">
    <location>
        <begin position="377"/>
        <end position="401"/>
    </location>
</feature>
<keyword evidence="4" id="KW-0677">Repeat</keyword>
<evidence type="ECO:0000256" key="6">
    <source>
        <dbReference type="ARBA" id="ARBA00022989"/>
    </source>
</evidence>
<feature type="region of interest" description="Disordered" evidence="10">
    <location>
        <begin position="406"/>
        <end position="566"/>
    </location>
</feature>
<dbReference type="GeneID" id="111089690"/>
<feature type="domain" description="Fibronectin type-III" evidence="12">
    <location>
        <begin position="260"/>
        <end position="352"/>
    </location>
</feature>
<keyword evidence="5" id="KW-0130">Cell adhesion</keyword>
<keyword evidence="13" id="KW-1185">Reference proteome</keyword>
<feature type="domain" description="Fibronectin type-III" evidence="12">
    <location>
        <begin position="1"/>
        <end position="53"/>
    </location>
</feature>
<evidence type="ECO:0000256" key="8">
    <source>
        <dbReference type="ARBA" id="ARBA00023157"/>
    </source>
</evidence>
<dbReference type="Pfam" id="PF00041">
    <property type="entry name" value="fn3"/>
    <property type="match status" value="2"/>
</dbReference>
<keyword evidence="2 11" id="KW-0812">Transmembrane</keyword>
<dbReference type="Proteomes" id="UP000694941">
    <property type="component" value="Unplaced"/>
</dbReference>
<feature type="domain" description="Fibronectin type-III" evidence="12">
    <location>
        <begin position="58"/>
        <end position="161"/>
    </location>
</feature>
<evidence type="ECO:0000313" key="14">
    <source>
        <dbReference type="RefSeq" id="XP_022258331.1"/>
    </source>
</evidence>
<evidence type="ECO:0000256" key="1">
    <source>
        <dbReference type="ARBA" id="ARBA00004167"/>
    </source>
</evidence>
<keyword evidence="8" id="KW-1015">Disulfide bond</keyword>
<organism evidence="13 14">
    <name type="scientific">Limulus polyphemus</name>
    <name type="common">Atlantic horseshoe crab</name>
    <dbReference type="NCBI Taxonomy" id="6850"/>
    <lineage>
        <taxon>Eukaryota</taxon>
        <taxon>Metazoa</taxon>
        <taxon>Ecdysozoa</taxon>
        <taxon>Arthropoda</taxon>
        <taxon>Chelicerata</taxon>
        <taxon>Merostomata</taxon>
        <taxon>Xiphosura</taxon>
        <taxon>Limulidae</taxon>
        <taxon>Limulus</taxon>
    </lineage>
</organism>
<dbReference type="InterPro" id="IPR003961">
    <property type="entry name" value="FN3_dom"/>
</dbReference>
<evidence type="ECO:0000259" key="12">
    <source>
        <dbReference type="PROSITE" id="PS50853"/>
    </source>
</evidence>
<sequence>MDTTTQLIVPGLESTTSLQNLQPVTTYNIRVQAENSLGPSDPSNEIEVTTLEEAPSGVPTEVNVYSAGSQSLKVMWKPVDKTLRNGQIKGYNVGFRKTSSDEPYQIRDIATVTSYSETDGWHTTYLTNLIRLTNYSVVVQAYNKAGFGPMTKEVTASTLETAPPTSPVVKVTGVTSSSANFQWNRDPKDKSTVTEYIFHFKTTNGEWFKRHLHSSANSLTLNDLRCGTQYEAYLTASNSLGTGEPSQTLHFRTKDIAPVPPLKDVFLEVHGTSVILLLTTWQDGGCPIRNFTVSYKPKTQHRWHNISHQVSYGNKKFNIPFLKPGEVYQLLVTARGDGGVTQANYEFRTHRVATTFVATASSTIKHKGRALPFHKNLILIVPVVVSAFVIILIIIIVVVCLRKHPSEGSTRCTSESGRQRGKQSVDENVVMGDLSEKLTGATKTGTERQSYYSSPTRRPILRSHIGTRGRRPDNHEYAEPYASVPPPRRVPDDVSRDYIKDRPNEGSVGTIRSTFSRPEGDLWNDGRSNQPPGLWDRYEPSSNSSQSENSNDRTSSQYSGGRRIQM</sequence>
<keyword evidence="3" id="KW-0732">Signal</keyword>